<dbReference type="Gene3D" id="2.30.30.320">
    <property type="entry name" value="DUF1653-like domain"/>
    <property type="match status" value="1"/>
</dbReference>
<proteinExistence type="predicted"/>
<feature type="domain" description="DUF1653" evidence="1">
    <location>
        <begin position="22"/>
        <end position="82"/>
    </location>
</feature>
<reference evidence="2 3" key="1">
    <citation type="submission" date="2019-03" db="EMBL/GenBank/DDBJ databases">
        <title>Genomic Encyclopedia of Type Strains, Phase IV (KMG-IV): sequencing the most valuable type-strain genomes for metagenomic binning, comparative biology and taxonomic classification.</title>
        <authorList>
            <person name="Goeker M."/>
        </authorList>
    </citation>
    <scope>NUCLEOTIDE SEQUENCE [LARGE SCALE GENOMIC DNA]</scope>
    <source>
        <strain evidence="2 3">DSM 11901</strain>
    </source>
</reference>
<keyword evidence="3" id="KW-1185">Reference proteome</keyword>
<comment type="caution">
    <text evidence="2">The sequence shown here is derived from an EMBL/GenBank/DDBJ whole genome shotgun (WGS) entry which is preliminary data.</text>
</comment>
<dbReference type="OrthoDB" id="371169at2"/>
<name>A0A4R6RIA3_9BURK</name>
<dbReference type="Proteomes" id="UP000294593">
    <property type="component" value="Unassembled WGS sequence"/>
</dbReference>
<sequence>MHTLPHPSDASDLAPLPTLSMGLYVHHKGGRYEVLGVARHSETHEALVVYRPLYGEGALWVRPFAMFVEEVVIDGVRQPRFRWMAAEAEAQADAAPAAPR</sequence>
<accession>A0A4R6RIA3</accession>
<dbReference type="Pfam" id="PF07866">
    <property type="entry name" value="DUF1653"/>
    <property type="match status" value="1"/>
</dbReference>
<evidence type="ECO:0000313" key="3">
    <source>
        <dbReference type="Proteomes" id="UP000294593"/>
    </source>
</evidence>
<protein>
    <submittedName>
        <fullName evidence="2">Uncharacterized protein DUF1653</fullName>
    </submittedName>
</protein>
<evidence type="ECO:0000313" key="2">
    <source>
        <dbReference type="EMBL" id="TDP86054.1"/>
    </source>
</evidence>
<dbReference type="AlphaFoldDB" id="A0A4R6RIA3"/>
<evidence type="ECO:0000259" key="1">
    <source>
        <dbReference type="Pfam" id="PF07866"/>
    </source>
</evidence>
<dbReference type="InterPro" id="IPR037135">
    <property type="entry name" value="DUF1653-like_dom_sf"/>
</dbReference>
<dbReference type="RefSeq" id="WP_133607163.1">
    <property type="nucleotide sequence ID" value="NZ_SNXW01000002.1"/>
</dbReference>
<organism evidence="2 3">
    <name type="scientific">Aquabacterium commune</name>
    <dbReference type="NCBI Taxonomy" id="70586"/>
    <lineage>
        <taxon>Bacteria</taxon>
        <taxon>Pseudomonadati</taxon>
        <taxon>Pseudomonadota</taxon>
        <taxon>Betaproteobacteria</taxon>
        <taxon>Burkholderiales</taxon>
        <taxon>Aquabacterium</taxon>
    </lineage>
</organism>
<gene>
    <name evidence="2" type="ORF">EV672_102405</name>
</gene>
<dbReference type="InterPro" id="IPR023387">
    <property type="entry name" value="DUF1653-like_dom"/>
</dbReference>
<dbReference type="EMBL" id="SNXW01000002">
    <property type="protein sequence ID" value="TDP86054.1"/>
    <property type="molecule type" value="Genomic_DNA"/>
</dbReference>